<keyword evidence="5" id="KW-1185">Reference proteome</keyword>
<name>A0ABQ9ISI3_9CUCU</name>
<sequence length="138" mass="15565">MAQRDISKNTRRPSVSGAFPSSKNVHEFRDNLFNKINMVTPKKRYSDFHKIPKYGGIIPDVNKFDTGFFGIHEIQSHSLDTLARQVQEKTIEAIYDAGLHPSDFEGTKTGVFIGVCATENEKCWCYDNLGSRTYAITG</sequence>
<evidence type="ECO:0000256" key="1">
    <source>
        <dbReference type="ARBA" id="ARBA00022679"/>
    </source>
</evidence>
<dbReference type="InterPro" id="IPR014030">
    <property type="entry name" value="Ketoacyl_synth_N"/>
</dbReference>
<dbReference type="InterPro" id="IPR050444">
    <property type="entry name" value="Polyketide_Synthase"/>
</dbReference>
<dbReference type="PANTHER" id="PTHR45681">
    <property type="entry name" value="POLYKETIDE SYNTHASE 44-RELATED"/>
    <property type="match status" value="1"/>
</dbReference>
<evidence type="ECO:0000313" key="5">
    <source>
        <dbReference type="Proteomes" id="UP001162164"/>
    </source>
</evidence>
<feature type="region of interest" description="Disordered" evidence="2">
    <location>
        <begin position="1"/>
        <end position="22"/>
    </location>
</feature>
<reference evidence="4" key="1">
    <citation type="journal article" date="2023" name="Insect Mol. Biol.">
        <title>Genome sequencing provides insights into the evolution of gene families encoding plant cell wall-degrading enzymes in longhorned beetles.</title>
        <authorList>
            <person name="Shin N.R."/>
            <person name="Okamura Y."/>
            <person name="Kirsch R."/>
            <person name="Pauchet Y."/>
        </authorList>
    </citation>
    <scope>NUCLEOTIDE SEQUENCE</scope>
    <source>
        <strain evidence="4">MMC_N1</strain>
    </source>
</reference>
<accession>A0ABQ9ISI3</accession>
<dbReference type="Gene3D" id="3.40.47.10">
    <property type="match status" value="1"/>
</dbReference>
<proteinExistence type="predicted"/>
<dbReference type="SUPFAM" id="SSF53901">
    <property type="entry name" value="Thiolase-like"/>
    <property type="match status" value="1"/>
</dbReference>
<dbReference type="PANTHER" id="PTHR45681:SF6">
    <property type="entry name" value="POLYKETIDE SYNTHASE 37"/>
    <property type="match status" value="1"/>
</dbReference>
<dbReference type="EMBL" id="JAPWTJ010003115">
    <property type="protein sequence ID" value="KAJ8962423.1"/>
    <property type="molecule type" value="Genomic_DNA"/>
</dbReference>
<gene>
    <name evidence="4" type="ORF">NQ317_010394</name>
</gene>
<organism evidence="4 5">
    <name type="scientific">Molorchus minor</name>
    <dbReference type="NCBI Taxonomy" id="1323400"/>
    <lineage>
        <taxon>Eukaryota</taxon>
        <taxon>Metazoa</taxon>
        <taxon>Ecdysozoa</taxon>
        <taxon>Arthropoda</taxon>
        <taxon>Hexapoda</taxon>
        <taxon>Insecta</taxon>
        <taxon>Pterygota</taxon>
        <taxon>Neoptera</taxon>
        <taxon>Endopterygota</taxon>
        <taxon>Coleoptera</taxon>
        <taxon>Polyphaga</taxon>
        <taxon>Cucujiformia</taxon>
        <taxon>Chrysomeloidea</taxon>
        <taxon>Cerambycidae</taxon>
        <taxon>Lamiinae</taxon>
        <taxon>Monochamini</taxon>
        <taxon>Molorchus</taxon>
    </lineage>
</organism>
<feature type="domain" description="Beta-ketoacyl synthase-like N-terminal" evidence="3">
    <location>
        <begin position="15"/>
        <end position="130"/>
    </location>
</feature>
<dbReference type="Proteomes" id="UP001162164">
    <property type="component" value="Unassembled WGS sequence"/>
</dbReference>
<keyword evidence="1" id="KW-0808">Transferase</keyword>
<dbReference type="Pfam" id="PF00109">
    <property type="entry name" value="ketoacyl-synt"/>
    <property type="match status" value="1"/>
</dbReference>
<evidence type="ECO:0000313" key="4">
    <source>
        <dbReference type="EMBL" id="KAJ8962423.1"/>
    </source>
</evidence>
<dbReference type="InterPro" id="IPR016039">
    <property type="entry name" value="Thiolase-like"/>
</dbReference>
<evidence type="ECO:0000259" key="3">
    <source>
        <dbReference type="Pfam" id="PF00109"/>
    </source>
</evidence>
<comment type="caution">
    <text evidence="4">The sequence shown here is derived from an EMBL/GenBank/DDBJ whole genome shotgun (WGS) entry which is preliminary data.</text>
</comment>
<protein>
    <recommendedName>
        <fullName evidence="3">Beta-ketoacyl synthase-like N-terminal domain-containing protein</fullName>
    </recommendedName>
</protein>
<evidence type="ECO:0000256" key="2">
    <source>
        <dbReference type="SAM" id="MobiDB-lite"/>
    </source>
</evidence>